<reference evidence="2 3" key="1">
    <citation type="submission" date="2019-04" db="EMBL/GenBank/DDBJ databases">
        <title>Cohnella sp. nov. isolated from preserved vegetables.</title>
        <authorList>
            <person name="Lin S.-Y."/>
            <person name="Hung M.-H."/>
            <person name="Young C.-C."/>
        </authorList>
    </citation>
    <scope>NUCLEOTIDE SEQUENCE [LARGE SCALE GENOMIC DNA]</scope>
    <source>
        <strain evidence="2 3">CC-MHH1044</strain>
    </source>
</reference>
<gene>
    <name evidence="2" type="ORF">E6C55_18180</name>
</gene>
<dbReference type="InterPro" id="IPR036514">
    <property type="entry name" value="SGNH_hydro_sf"/>
</dbReference>
<evidence type="ECO:0000313" key="2">
    <source>
        <dbReference type="EMBL" id="THF76699.1"/>
    </source>
</evidence>
<dbReference type="GO" id="GO:0016787">
    <property type="term" value="F:hydrolase activity"/>
    <property type="evidence" value="ECO:0007669"/>
    <property type="project" value="UniProtKB-KW"/>
</dbReference>
<dbReference type="Gene3D" id="3.40.50.1110">
    <property type="entry name" value="SGNH hydrolase"/>
    <property type="match status" value="1"/>
</dbReference>
<protein>
    <submittedName>
        <fullName evidence="2">SGNH/GDSL hydrolase family protein</fullName>
    </submittedName>
</protein>
<keyword evidence="3" id="KW-1185">Reference proteome</keyword>
<dbReference type="Pfam" id="PF13472">
    <property type="entry name" value="Lipase_GDSL_2"/>
    <property type="match status" value="1"/>
</dbReference>
<name>A0A4S4BP68_9BACL</name>
<organism evidence="2 3">
    <name type="scientific">Cohnella fermenti</name>
    <dbReference type="NCBI Taxonomy" id="2565925"/>
    <lineage>
        <taxon>Bacteria</taxon>
        <taxon>Bacillati</taxon>
        <taxon>Bacillota</taxon>
        <taxon>Bacilli</taxon>
        <taxon>Bacillales</taxon>
        <taxon>Paenibacillaceae</taxon>
        <taxon>Cohnella</taxon>
    </lineage>
</organism>
<evidence type="ECO:0000313" key="3">
    <source>
        <dbReference type="Proteomes" id="UP000310636"/>
    </source>
</evidence>
<dbReference type="SUPFAM" id="SSF52266">
    <property type="entry name" value="SGNH hydrolase"/>
    <property type="match status" value="1"/>
</dbReference>
<dbReference type="Gene3D" id="2.60.120.260">
    <property type="entry name" value="Galactose-binding domain-like"/>
    <property type="match status" value="1"/>
</dbReference>
<dbReference type="EMBL" id="SSOB01000023">
    <property type="protein sequence ID" value="THF76699.1"/>
    <property type="molecule type" value="Genomic_DNA"/>
</dbReference>
<accession>A0A4S4BP68</accession>
<evidence type="ECO:0000259" key="1">
    <source>
        <dbReference type="Pfam" id="PF13472"/>
    </source>
</evidence>
<dbReference type="Proteomes" id="UP000310636">
    <property type="component" value="Unassembled WGS sequence"/>
</dbReference>
<comment type="caution">
    <text evidence="2">The sequence shown here is derived from an EMBL/GenBank/DDBJ whole genome shotgun (WGS) entry which is preliminary data.</text>
</comment>
<dbReference type="PANTHER" id="PTHR34407:SF1">
    <property type="entry name" value="SGNH HYDROLASE-TYPE ESTERASE DOMAIN-CONTAINING PROTEIN"/>
    <property type="match status" value="1"/>
</dbReference>
<dbReference type="InterPro" id="IPR013830">
    <property type="entry name" value="SGNH_hydro"/>
</dbReference>
<sequence>MSMRGAPQEERFSDYTLRNGLRSCYGKMNRGEATTVAFLGGSVTAGEGASDAEGTSYRALVCAYLRERFPGTPFTFVNAAIGGTDSVYGAFRLNAHVFGGGGADLLVVEFAVNDDGNRTKSVRAMEGIVRQAKRINPLVDILFVYTANRKAAESFAETGKPQINIAHHEEAAVHYGLPSVDIASRIYRMIAAGNLRWEEISGDSVHPNDYGYSLYAQYLREVMDDMLRSDGGEGTAVPLRSELLDPMCYDRARLKEPLLAERVSGCRMVYDWTNEQACNWTPPANIFLAERAGASFRLRFVGTAAGIVMLAGMETGDVEYSIDGGPYLLRRVFDSHCEKFYRPKAVLLADGLADGPHWLDVRAAESKDARSKGNRLHLTHFLVNGNE</sequence>
<feature type="domain" description="SGNH hydrolase-type esterase" evidence="1">
    <location>
        <begin position="38"/>
        <end position="213"/>
    </location>
</feature>
<dbReference type="PANTHER" id="PTHR34407">
    <property type="entry name" value="EXPRESSED PROTEIN"/>
    <property type="match status" value="1"/>
</dbReference>
<dbReference type="OrthoDB" id="8233337at2"/>
<keyword evidence="2" id="KW-0378">Hydrolase</keyword>
<proteinExistence type="predicted"/>
<dbReference type="CDD" id="cd00229">
    <property type="entry name" value="SGNH_hydrolase"/>
    <property type="match status" value="1"/>
</dbReference>
<dbReference type="AlphaFoldDB" id="A0A4S4BP68"/>